<keyword evidence="2" id="KW-1185">Reference proteome</keyword>
<proteinExistence type="predicted"/>
<name>A0ABW1Z8D4_9BACT</name>
<gene>
    <name evidence="1" type="ORF">ACFQBQ_02210</name>
</gene>
<protein>
    <submittedName>
        <fullName evidence="1">Uncharacterized protein</fullName>
    </submittedName>
</protein>
<reference evidence="2" key="1">
    <citation type="journal article" date="2019" name="Int. J. Syst. Evol. Microbiol.">
        <title>The Global Catalogue of Microorganisms (GCM) 10K type strain sequencing project: providing services to taxonomists for standard genome sequencing and annotation.</title>
        <authorList>
            <consortium name="The Broad Institute Genomics Platform"/>
            <consortium name="The Broad Institute Genome Sequencing Center for Infectious Disease"/>
            <person name="Wu L."/>
            <person name="Ma J."/>
        </authorList>
    </citation>
    <scope>NUCLEOTIDE SEQUENCE [LARGE SCALE GENOMIC DNA]</scope>
    <source>
        <strain evidence="2">CGMCC 1.16026</strain>
    </source>
</reference>
<dbReference type="RefSeq" id="WP_390233677.1">
    <property type="nucleotide sequence ID" value="NZ_JBHSWI010000001.1"/>
</dbReference>
<dbReference type="EMBL" id="JBHSWI010000001">
    <property type="protein sequence ID" value="MFC6644423.1"/>
    <property type="molecule type" value="Genomic_DNA"/>
</dbReference>
<evidence type="ECO:0000313" key="2">
    <source>
        <dbReference type="Proteomes" id="UP001596391"/>
    </source>
</evidence>
<organism evidence="1 2">
    <name type="scientific">Granulicella cerasi</name>
    <dbReference type="NCBI Taxonomy" id="741063"/>
    <lineage>
        <taxon>Bacteria</taxon>
        <taxon>Pseudomonadati</taxon>
        <taxon>Acidobacteriota</taxon>
        <taxon>Terriglobia</taxon>
        <taxon>Terriglobales</taxon>
        <taxon>Acidobacteriaceae</taxon>
        <taxon>Granulicella</taxon>
    </lineage>
</organism>
<evidence type="ECO:0000313" key="1">
    <source>
        <dbReference type="EMBL" id="MFC6644423.1"/>
    </source>
</evidence>
<comment type="caution">
    <text evidence="1">The sequence shown here is derived from an EMBL/GenBank/DDBJ whole genome shotgun (WGS) entry which is preliminary data.</text>
</comment>
<accession>A0ABW1Z8D4</accession>
<dbReference type="Proteomes" id="UP001596391">
    <property type="component" value="Unassembled WGS sequence"/>
</dbReference>
<sequence>MSKFVKMFKGQLTASAVVQSKTWRSVTARLAADHHRGLAYVAVHIGVDEEEAFDRALQQTARQIVNQLGVAMMVRREIKIPSLIQLAVDTGEDRGGPLLADGGQDHRHRVTALRVEVARIEVWPIVELSGRIENPSPCRLRDELRTRRVVHHQRDGAGRQLQILRQRLLANGLAARCFRLRFHDGNSFATENSSHRRLPARCFSAAVSSTTCNSLPYASLNTKLRPTAH</sequence>